<dbReference type="InterPro" id="IPR039538">
    <property type="entry name" value="BetI_C"/>
</dbReference>
<dbReference type="PANTHER" id="PTHR30055">
    <property type="entry name" value="HTH-TYPE TRANSCRIPTIONAL REGULATOR RUTR"/>
    <property type="match status" value="1"/>
</dbReference>
<evidence type="ECO:0000313" key="8">
    <source>
        <dbReference type="Proteomes" id="UP000589036"/>
    </source>
</evidence>
<evidence type="ECO:0000256" key="2">
    <source>
        <dbReference type="ARBA" id="ARBA00023015"/>
    </source>
</evidence>
<name>A0A852U4D8_9ACTN</name>
<dbReference type="Pfam" id="PF13977">
    <property type="entry name" value="TetR_C_6"/>
    <property type="match status" value="1"/>
</dbReference>
<feature type="DNA-binding region" description="H-T-H motif" evidence="5">
    <location>
        <begin position="47"/>
        <end position="66"/>
    </location>
</feature>
<protein>
    <submittedName>
        <fullName evidence="7">AcrR family transcriptional regulator</fullName>
    </submittedName>
</protein>
<dbReference type="GO" id="GO:0003700">
    <property type="term" value="F:DNA-binding transcription factor activity"/>
    <property type="evidence" value="ECO:0007669"/>
    <property type="project" value="TreeGrafter"/>
</dbReference>
<evidence type="ECO:0000313" key="7">
    <source>
        <dbReference type="EMBL" id="NYE50467.1"/>
    </source>
</evidence>
<dbReference type="AlphaFoldDB" id="A0A852U4D8"/>
<keyword evidence="2" id="KW-0805">Transcription regulation</keyword>
<dbReference type="InterPro" id="IPR009057">
    <property type="entry name" value="Homeodomain-like_sf"/>
</dbReference>
<keyword evidence="3 5" id="KW-0238">DNA-binding</keyword>
<dbReference type="PANTHER" id="PTHR30055:SF234">
    <property type="entry name" value="HTH-TYPE TRANSCRIPTIONAL REGULATOR BETI"/>
    <property type="match status" value="1"/>
</dbReference>
<feature type="domain" description="HTH tetR-type" evidence="6">
    <location>
        <begin position="24"/>
        <end position="84"/>
    </location>
</feature>
<organism evidence="7 8">
    <name type="scientific">Spinactinospora alkalitolerans</name>
    <dbReference type="NCBI Taxonomy" id="687207"/>
    <lineage>
        <taxon>Bacteria</taxon>
        <taxon>Bacillati</taxon>
        <taxon>Actinomycetota</taxon>
        <taxon>Actinomycetes</taxon>
        <taxon>Streptosporangiales</taxon>
        <taxon>Nocardiopsidaceae</taxon>
        <taxon>Spinactinospora</taxon>
    </lineage>
</organism>
<dbReference type="Gene3D" id="1.10.357.10">
    <property type="entry name" value="Tetracycline Repressor, domain 2"/>
    <property type="match status" value="1"/>
</dbReference>
<keyword evidence="4" id="KW-0804">Transcription</keyword>
<keyword evidence="1" id="KW-0678">Repressor</keyword>
<dbReference type="RefSeq" id="WP_179645944.1">
    <property type="nucleotide sequence ID" value="NZ_BAAAYY010000030.1"/>
</dbReference>
<evidence type="ECO:0000256" key="4">
    <source>
        <dbReference type="ARBA" id="ARBA00023163"/>
    </source>
</evidence>
<dbReference type="InterPro" id="IPR001647">
    <property type="entry name" value="HTH_TetR"/>
</dbReference>
<dbReference type="Proteomes" id="UP000589036">
    <property type="component" value="Unassembled WGS sequence"/>
</dbReference>
<dbReference type="InterPro" id="IPR050109">
    <property type="entry name" value="HTH-type_TetR-like_transc_reg"/>
</dbReference>
<sequence length="198" mass="21136">MTNSVPSDVDRLIVDGSGRLDVGGVRRHQIVMAVRELIATEGVGAVTIARIAAAMGTSRGVVNHHFKNKDEILRAALQSAVRNASAATDQIVTESADLGSVTALVVRLASTGSDWWQVYIAFLAEATHNEFAKAMLQETDRNFRRNLGRTLGDEARAAVVLALMKGLALQRVADESFDTEGALAAASELLAPWRGNPS</sequence>
<dbReference type="Pfam" id="PF00440">
    <property type="entry name" value="TetR_N"/>
    <property type="match status" value="1"/>
</dbReference>
<dbReference type="InterPro" id="IPR036271">
    <property type="entry name" value="Tet_transcr_reg_TetR-rel_C_sf"/>
</dbReference>
<gene>
    <name evidence="7" type="ORF">HDA32_005587</name>
</gene>
<dbReference type="EMBL" id="JACCCC010000001">
    <property type="protein sequence ID" value="NYE50467.1"/>
    <property type="molecule type" value="Genomic_DNA"/>
</dbReference>
<dbReference type="SUPFAM" id="SSF46689">
    <property type="entry name" value="Homeodomain-like"/>
    <property type="match status" value="1"/>
</dbReference>
<evidence type="ECO:0000256" key="3">
    <source>
        <dbReference type="ARBA" id="ARBA00023125"/>
    </source>
</evidence>
<dbReference type="GO" id="GO:0000976">
    <property type="term" value="F:transcription cis-regulatory region binding"/>
    <property type="evidence" value="ECO:0007669"/>
    <property type="project" value="TreeGrafter"/>
</dbReference>
<dbReference type="SUPFAM" id="SSF48498">
    <property type="entry name" value="Tetracyclin repressor-like, C-terminal domain"/>
    <property type="match status" value="1"/>
</dbReference>
<proteinExistence type="predicted"/>
<evidence type="ECO:0000259" key="6">
    <source>
        <dbReference type="PROSITE" id="PS50977"/>
    </source>
</evidence>
<dbReference type="PROSITE" id="PS50977">
    <property type="entry name" value="HTH_TETR_2"/>
    <property type="match status" value="1"/>
</dbReference>
<dbReference type="PRINTS" id="PR00455">
    <property type="entry name" value="HTHTETR"/>
</dbReference>
<accession>A0A852U4D8</accession>
<comment type="caution">
    <text evidence="7">The sequence shown here is derived from an EMBL/GenBank/DDBJ whole genome shotgun (WGS) entry which is preliminary data.</text>
</comment>
<keyword evidence="8" id="KW-1185">Reference proteome</keyword>
<reference evidence="7 8" key="1">
    <citation type="submission" date="2020-07" db="EMBL/GenBank/DDBJ databases">
        <title>Sequencing the genomes of 1000 actinobacteria strains.</title>
        <authorList>
            <person name="Klenk H.-P."/>
        </authorList>
    </citation>
    <scope>NUCLEOTIDE SEQUENCE [LARGE SCALE GENOMIC DNA]</scope>
    <source>
        <strain evidence="7 8">CXB654</strain>
    </source>
</reference>
<evidence type="ECO:0000256" key="5">
    <source>
        <dbReference type="PROSITE-ProRule" id="PRU00335"/>
    </source>
</evidence>
<evidence type="ECO:0000256" key="1">
    <source>
        <dbReference type="ARBA" id="ARBA00022491"/>
    </source>
</evidence>